<feature type="compositionally biased region" description="Polar residues" evidence="1">
    <location>
        <begin position="53"/>
        <end position="63"/>
    </location>
</feature>
<accession>A0A7M2WPN2</accession>
<reference evidence="3 4" key="1">
    <citation type="submission" date="2020-10" db="EMBL/GenBank/DDBJ databases">
        <title>Wide distribution of Phycisphaera-like planctomycetes from WD2101 soil group in peatlands and genome analysis of the first cultivated representative.</title>
        <authorList>
            <person name="Dedysh S.N."/>
            <person name="Beletsky A.V."/>
            <person name="Ivanova A."/>
            <person name="Kulichevskaya I.S."/>
            <person name="Suzina N.E."/>
            <person name="Philippov D.A."/>
            <person name="Rakitin A.L."/>
            <person name="Mardanov A.V."/>
            <person name="Ravin N.V."/>
        </authorList>
    </citation>
    <scope>NUCLEOTIDE SEQUENCE [LARGE SCALE GENOMIC DNA]</scope>
    <source>
        <strain evidence="3 4">M1803</strain>
    </source>
</reference>
<evidence type="ECO:0000256" key="2">
    <source>
        <dbReference type="SAM" id="Phobius"/>
    </source>
</evidence>
<dbReference type="EMBL" id="CP063458">
    <property type="protein sequence ID" value="QOV87373.1"/>
    <property type="molecule type" value="Genomic_DNA"/>
</dbReference>
<feature type="region of interest" description="Disordered" evidence="1">
    <location>
        <begin position="44"/>
        <end position="63"/>
    </location>
</feature>
<proteinExistence type="predicted"/>
<organism evidence="3 4">
    <name type="scientific">Humisphaera borealis</name>
    <dbReference type="NCBI Taxonomy" id="2807512"/>
    <lineage>
        <taxon>Bacteria</taxon>
        <taxon>Pseudomonadati</taxon>
        <taxon>Planctomycetota</taxon>
        <taxon>Phycisphaerae</taxon>
        <taxon>Tepidisphaerales</taxon>
        <taxon>Tepidisphaeraceae</taxon>
        <taxon>Humisphaera</taxon>
    </lineage>
</organism>
<evidence type="ECO:0000256" key="1">
    <source>
        <dbReference type="SAM" id="MobiDB-lite"/>
    </source>
</evidence>
<feature type="transmembrane region" description="Helical" evidence="2">
    <location>
        <begin position="20"/>
        <end position="39"/>
    </location>
</feature>
<keyword evidence="4" id="KW-1185">Reference proteome</keyword>
<keyword evidence="2" id="KW-0472">Membrane</keyword>
<keyword evidence="2" id="KW-0812">Transmembrane</keyword>
<name>A0A7M2WPN2_9BACT</name>
<keyword evidence="2" id="KW-1133">Transmembrane helix</keyword>
<protein>
    <submittedName>
        <fullName evidence="3">Uncharacterized protein</fullName>
    </submittedName>
</protein>
<dbReference type="KEGG" id="hbs:IPV69_13845"/>
<dbReference type="AlphaFoldDB" id="A0A7M2WPN2"/>
<dbReference type="Proteomes" id="UP000593765">
    <property type="component" value="Chromosome"/>
</dbReference>
<sequence>MPDIDRPDNPREVPAASVDGRWIVLIVVALGVILGLIGLKFRQPSPMQREKSQPATAPAANQD</sequence>
<dbReference type="RefSeq" id="WP_206290273.1">
    <property type="nucleotide sequence ID" value="NZ_CP063458.1"/>
</dbReference>
<gene>
    <name evidence="3" type="ORF">IPV69_13845</name>
</gene>
<evidence type="ECO:0000313" key="3">
    <source>
        <dbReference type="EMBL" id="QOV87373.1"/>
    </source>
</evidence>
<evidence type="ECO:0000313" key="4">
    <source>
        <dbReference type="Proteomes" id="UP000593765"/>
    </source>
</evidence>